<dbReference type="SUPFAM" id="SSF48239">
    <property type="entry name" value="Terpenoid cyclases/Protein prenyltransferases"/>
    <property type="match status" value="1"/>
</dbReference>
<dbReference type="Proteomes" id="UP000324351">
    <property type="component" value="Unassembled WGS sequence"/>
</dbReference>
<keyword evidence="1" id="KW-0732">Signal</keyword>
<comment type="caution">
    <text evidence="2">The sequence shown here is derived from an EMBL/GenBank/DDBJ whole genome shotgun (WGS) entry which is preliminary data.</text>
</comment>
<evidence type="ECO:0000313" key="2">
    <source>
        <dbReference type="EMBL" id="KAA1425633.1"/>
    </source>
</evidence>
<dbReference type="AlphaFoldDB" id="A0A5B1LY98"/>
<accession>A0A5B1LY98</accession>
<organism evidence="2 3">
    <name type="scientific">Nocardioides antri</name>
    <dbReference type="NCBI Taxonomy" id="2607659"/>
    <lineage>
        <taxon>Bacteria</taxon>
        <taxon>Bacillati</taxon>
        <taxon>Actinomycetota</taxon>
        <taxon>Actinomycetes</taxon>
        <taxon>Propionibacteriales</taxon>
        <taxon>Nocardioidaceae</taxon>
        <taxon>Nocardioides</taxon>
    </lineage>
</organism>
<name>A0A5B1LY98_9ACTN</name>
<feature type="chain" id="PRO_5023035850" description="Terpene cyclase/mutase family protein" evidence="1">
    <location>
        <begin position="30"/>
        <end position="438"/>
    </location>
</feature>
<dbReference type="RefSeq" id="WP_149751819.1">
    <property type="nucleotide sequence ID" value="NZ_VUJW01000011.1"/>
</dbReference>
<dbReference type="Gene3D" id="1.50.10.20">
    <property type="match status" value="1"/>
</dbReference>
<keyword evidence="3" id="KW-1185">Reference proteome</keyword>
<gene>
    <name evidence="2" type="ORF">F0U47_17755</name>
</gene>
<proteinExistence type="predicted"/>
<evidence type="ECO:0008006" key="4">
    <source>
        <dbReference type="Google" id="ProtNLM"/>
    </source>
</evidence>
<evidence type="ECO:0000256" key="1">
    <source>
        <dbReference type="SAM" id="SignalP"/>
    </source>
</evidence>
<reference evidence="2 3" key="1">
    <citation type="submission" date="2019-09" db="EMBL/GenBank/DDBJ databases">
        <title>Nocardioides panacisoli sp. nov., isolated from the soil of a ginseng field.</title>
        <authorList>
            <person name="Cho C."/>
        </authorList>
    </citation>
    <scope>NUCLEOTIDE SEQUENCE [LARGE SCALE GENOMIC DNA]</scope>
    <source>
        <strain evidence="2 3">BN140041</strain>
    </source>
</reference>
<evidence type="ECO:0000313" key="3">
    <source>
        <dbReference type="Proteomes" id="UP000324351"/>
    </source>
</evidence>
<feature type="signal peptide" evidence="1">
    <location>
        <begin position="1"/>
        <end position="29"/>
    </location>
</feature>
<reference evidence="2 3" key="2">
    <citation type="submission" date="2019-09" db="EMBL/GenBank/DDBJ databases">
        <authorList>
            <person name="Jin C."/>
        </authorList>
    </citation>
    <scope>NUCLEOTIDE SEQUENCE [LARGE SCALE GENOMIC DNA]</scope>
    <source>
        <strain evidence="2 3">BN140041</strain>
    </source>
</reference>
<sequence length="438" mass="45033">MSSTIVRRYGAALVGGALAVSLTAAPAQAHEDPDRLPKAIGTTWLSSRLDDGLLHAAYDGGSGAVSYNDYGGTVEAAYALDAIGRTRLLPRITGALAETVDSYITGADFGAPDDHYAGPTGKLLSFVSDLGGDADPAAFGGTDLVARMEALTGESGRIADAGGSDFANVYGQTWAARGLLNVGSPEAEAAVDFLLTQQCSGGHFLSFFTDTCDGSAAGPDATAFAVVLLHEHAAGDPELAAALAKATDWLVGWQARNGSLSDDNGIANANSTGLGGWAFSVAGRDRAAKRAAIWLRSRQVPGRSCDKALAGERGAIAYDKRAYAAGRRSGISALVAGEWQTVAAQALPALAHAPSTHVPLAVDAPERVEAGSRVRVRIEGLAEGERACVGIGRRTVAIVGGREGDPVFARVTVRQPAGKRAVKVLTADDTAIDRIVAR</sequence>
<dbReference type="EMBL" id="VUJW01000011">
    <property type="protein sequence ID" value="KAA1425633.1"/>
    <property type="molecule type" value="Genomic_DNA"/>
</dbReference>
<protein>
    <recommendedName>
        <fullName evidence="4">Terpene cyclase/mutase family protein</fullName>
    </recommendedName>
</protein>
<dbReference type="InterPro" id="IPR008930">
    <property type="entry name" value="Terpenoid_cyclase/PrenylTrfase"/>
</dbReference>